<reference evidence="2" key="1">
    <citation type="journal article" date="2020" name="Nature">
        <title>Giant virus diversity and host interactions through global metagenomics.</title>
        <authorList>
            <person name="Schulz F."/>
            <person name="Roux S."/>
            <person name="Paez-Espino D."/>
            <person name="Jungbluth S."/>
            <person name="Walsh D.A."/>
            <person name="Denef V.J."/>
            <person name="McMahon K.D."/>
            <person name="Konstantinidis K.T."/>
            <person name="Eloe-Fadrosh E.A."/>
            <person name="Kyrpides N.C."/>
            <person name="Woyke T."/>
        </authorList>
    </citation>
    <scope>NUCLEOTIDE SEQUENCE</scope>
    <source>
        <strain evidence="2">GVMAG-M-3300020192-26</strain>
    </source>
</reference>
<dbReference type="AlphaFoldDB" id="A0A6C0C7Y4"/>
<keyword evidence="1" id="KW-1133">Transmembrane helix</keyword>
<feature type="transmembrane region" description="Helical" evidence="1">
    <location>
        <begin position="381"/>
        <end position="400"/>
    </location>
</feature>
<dbReference type="EMBL" id="MN739355">
    <property type="protein sequence ID" value="QHT00443.1"/>
    <property type="molecule type" value="Genomic_DNA"/>
</dbReference>
<organism evidence="2">
    <name type="scientific">viral metagenome</name>
    <dbReference type="NCBI Taxonomy" id="1070528"/>
    <lineage>
        <taxon>unclassified sequences</taxon>
        <taxon>metagenomes</taxon>
        <taxon>organismal metagenomes</taxon>
    </lineage>
</organism>
<keyword evidence="1" id="KW-0812">Transmembrane</keyword>
<feature type="transmembrane region" description="Helical" evidence="1">
    <location>
        <begin position="156"/>
        <end position="177"/>
    </location>
</feature>
<proteinExistence type="predicted"/>
<evidence type="ECO:0000256" key="1">
    <source>
        <dbReference type="SAM" id="Phobius"/>
    </source>
</evidence>
<name>A0A6C0C7Y4_9ZZZZ</name>
<keyword evidence="1" id="KW-0472">Membrane</keyword>
<protein>
    <submittedName>
        <fullName evidence="2">Uncharacterized protein</fullName>
    </submittedName>
</protein>
<accession>A0A6C0C7Y4</accession>
<sequence length="403" mass="48020">MHLSLLKAPKNYLSDLIFDLLLQIIVNLDPISNLSLSMTSKYFNRWYVNKIIPPKPVVAYSTSNQNVNYLDKIEKYKQSHDRIKNLTIQNLNEIIPKHDDYEIGLKNLSAMVQTTPYSLHFYHHNGHERINKICEKEIEQTSKFNSFCSSCFRDPYQLLFMITILLLITVTTSWFLYVNMSYNLHDKDIEEEIIYRNALQKIAININENGYDAIDLPFDRMIERYDVLWFWRYPQREKCFHNIIYYKMNHLGLCFESYEEMCKDTYISSKYFDYVYQYYDSMYSMDEIKDIYLQIWNRTCVDDYHDNIHYLKDRTNKSQLDLFATSRISITDNCMTITGEIHKTYVSFVKTFYVSKITYNTTCIAAGMTTRPNFARETRHLLAILVLSWIIFALSALYGLHID</sequence>
<evidence type="ECO:0000313" key="2">
    <source>
        <dbReference type="EMBL" id="QHT00443.1"/>
    </source>
</evidence>